<name>A0A481YS88_9VIRU</name>
<comment type="function">
    <text evidence="12">Very low-fidelity DNA ligase that seals nicks in double-stranded DNA during DNA repair. Together with the viral repair DNA polymerase X, fills the single nucleotide gaps generated by the AP endonuclease. It is not essential for viral replication and recombination. Displays a very low adenylation activity towards DNA with 3'-dideoxy- or 3'-amino-terminated nicks compared to regular nick DNA.</text>
</comment>
<dbReference type="Gene3D" id="3.30.470.30">
    <property type="entry name" value="DNA ligase/mRNA capping enzyme"/>
    <property type="match status" value="1"/>
</dbReference>
<keyword evidence="5" id="KW-0132">Cell division</keyword>
<evidence type="ECO:0000256" key="8">
    <source>
        <dbReference type="ARBA" id="ARBA00022844"/>
    </source>
</evidence>
<organism evidence="15">
    <name type="scientific">Marseillevirus LCMAC101</name>
    <dbReference type="NCBI Taxonomy" id="2506602"/>
    <lineage>
        <taxon>Viruses</taxon>
        <taxon>Varidnaviria</taxon>
        <taxon>Bamfordvirae</taxon>
        <taxon>Nucleocytoviricota</taxon>
        <taxon>Megaviricetes</taxon>
        <taxon>Pimascovirales</taxon>
        <taxon>Pimascovirales incertae sedis</taxon>
        <taxon>Marseilleviridae</taxon>
    </lineage>
</organism>
<evidence type="ECO:0000256" key="7">
    <source>
        <dbReference type="ARBA" id="ARBA00022763"/>
    </source>
</evidence>
<evidence type="ECO:0000256" key="11">
    <source>
        <dbReference type="ARBA" id="ARBA00032896"/>
    </source>
</evidence>
<evidence type="ECO:0000256" key="12">
    <source>
        <dbReference type="ARBA" id="ARBA00046002"/>
    </source>
</evidence>
<dbReference type="EMBL" id="MK500329">
    <property type="protein sequence ID" value="QBK86092.1"/>
    <property type="molecule type" value="Genomic_DNA"/>
</dbReference>
<accession>A0A481YS88</accession>
<keyword evidence="10" id="KW-0131">Cell cycle</keyword>
<dbReference type="GO" id="GO:0005524">
    <property type="term" value="F:ATP binding"/>
    <property type="evidence" value="ECO:0007669"/>
    <property type="project" value="InterPro"/>
</dbReference>
<dbReference type="GO" id="GO:0006281">
    <property type="term" value="P:DNA repair"/>
    <property type="evidence" value="ECO:0007669"/>
    <property type="project" value="UniProtKB-KW"/>
</dbReference>
<keyword evidence="7" id="KW-0227">DNA damage</keyword>
<feature type="region of interest" description="Disordered" evidence="13">
    <location>
        <begin position="1"/>
        <end position="27"/>
    </location>
</feature>
<sequence>MSKKSKSKLADVPDYDDLSSDTDDSSEADDEAYYLPILYNLDKNGNKRMWKIWVVDNTIHKLSGLKKGKKVPFERTFEGKNIGKANETTPEEQAILVAERSWTKQLDKAYEPKCKEGKAMYKKVMKNKKESGGRNINASTQIRGGKGKNVKRKESLVIDHVDHEIIPMKAQEWETGEGTTEPLLKVLKHFNFDKGVYTQWKLDGYRCVARLQSGGDVVLTTNSGKQYPWFGSLRKSLKGFLSGRNYLDGLDGEVYVHHLKDADGKEFRVDQRFGMIQGICSPGRTEPHPLEDQICLYVFDLIDLTGEVDQASRFKILRELFKENEKCGSDGRVVRVKTDKISYPEELIGKHNEYLHDGYEGIIIRDRGLMYKNKHRSLKMRKWKYFLDFEYKVVGIKKDSGVGVEHFVWRCKTKEGEKFKARPMGTIEEREYYYHNYKDYIGQLLTVKFQEFSELGVPRFPVAKGFREKADISHPKKEK</sequence>
<dbReference type="PROSITE" id="PS50160">
    <property type="entry name" value="DNA_LIGASE_A3"/>
    <property type="match status" value="1"/>
</dbReference>
<dbReference type="PANTHER" id="PTHR47810">
    <property type="entry name" value="DNA LIGASE"/>
    <property type="match status" value="1"/>
</dbReference>
<protein>
    <recommendedName>
        <fullName evidence="3">DNA ligase</fullName>
    </recommendedName>
    <alternativeName>
        <fullName evidence="11">Polydeoxyribonucleotide synthase [ATP]</fullName>
    </alternativeName>
</protein>
<dbReference type="GO" id="GO:0044423">
    <property type="term" value="C:virion component"/>
    <property type="evidence" value="ECO:0007669"/>
    <property type="project" value="UniProtKB-KW"/>
</dbReference>
<dbReference type="PANTHER" id="PTHR47810:SF5">
    <property type="entry name" value="LIGASE, PUTATIVE-RELATED"/>
    <property type="match status" value="1"/>
</dbReference>
<evidence type="ECO:0000256" key="9">
    <source>
        <dbReference type="ARBA" id="ARBA00023204"/>
    </source>
</evidence>
<evidence type="ECO:0000259" key="14">
    <source>
        <dbReference type="PROSITE" id="PS50160"/>
    </source>
</evidence>
<keyword evidence="6" id="KW-0235">DNA replication</keyword>
<gene>
    <name evidence="15" type="ORF">LCMAC101_06870</name>
</gene>
<dbReference type="GO" id="GO:0006260">
    <property type="term" value="P:DNA replication"/>
    <property type="evidence" value="ECO:0007669"/>
    <property type="project" value="UniProtKB-KW"/>
</dbReference>
<reference evidence="15" key="1">
    <citation type="journal article" date="2019" name="MBio">
        <title>Virus Genomes from Deep Sea Sediments Expand the Ocean Megavirome and Support Independent Origins of Viral Gigantism.</title>
        <authorList>
            <person name="Backstrom D."/>
            <person name="Yutin N."/>
            <person name="Jorgensen S.L."/>
            <person name="Dharamshi J."/>
            <person name="Homa F."/>
            <person name="Zaremba-Niedwiedzka K."/>
            <person name="Spang A."/>
            <person name="Wolf Y.I."/>
            <person name="Koonin E.V."/>
            <person name="Ettema T.J."/>
        </authorList>
    </citation>
    <scope>NUCLEOTIDE SEQUENCE</scope>
</reference>
<dbReference type="SUPFAM" id="SSF56091">
    <property type="entry name" value="DNA ligase/mRNA capping enzyme, catalytic domain"/>
    <property type="match status" value="1"/>
</dbReference>
<evidence type="ECO:0000256" key="3">
    <source>
        <dbReference type="ARBA" id="ARBA00013308"/>
    </source>
</evidence>
<feature type="domain" description="ATP-dependent DNA ligase family profile" evidence="14">
    <location>
        <begin position="293"/>
        <end position="383"/>
    </location>
</feature>
<proteinExistence type="inferred from homology"/>
<dbReference type="Pfam" id="PF01068">
    <property type="entry name" value="DNA_ligase_A_M"/>
    <property type="match status" value="1"/>
</dbReference>
<dbReference type="InterPro" id="IPR012310">
    <property type="entry name" value="DNA_ligase_ATP-dep_cent"/>
</dbReference>
<evidence type="ECO:0000256" key="2">
    <source>
        <dbReference type="ARBA" id="ARBA00007572"/>
    </source>
</evidence>
<evidence type="ECO:0000256" key="5">
    <source>
        <dbReference type="ARBA" id="ARBA00022618"/>
    </source>
</evidence>
<keyword evidence="9" id="KW-0234">DNA repair</keyword>
<evidence type="ECO:0000256" key="1">
    <source>
        <dbReference type="ARBA" id="ARBA00004328"/>
    </source>
</evidence>
<dbReference type="InterPro" id="IPR012340">
    <property type="entry name" value="NA-bd_OB-fold"/>
</dbReference>
<comment type="subcellular location">
    <subcellularLocation>
        <location evidence="1">Virion</location>
    </subcellularLocation>
</comment>
<dbReference type="SUPFAM" id="SSF50249">
    <property type="entry name" value="Nucleic acid-binding proteins"/>
    <property type="match status" value="1"/>
</dbReference>
<dbReference type="GO" id="GO:0051301">
    <property type="term" value="P:cell division"/>
    <property type="evidence" value="ECO:0007669"/>
    <property type="project" value="UniProtKB-KW"/>
</dbReference>
<dbReference type="InterPro" id="IPR029319">
    <property type="entry name" value="DNA_ligase_OB"/>
</dbReference>
<evidence type="ECO:0000256" key="6">
    <source>
        <dbReference type="ARBA" id="ARBA00022705"/>
    </source>
</evidence>
<evidence type="ECO:0000256" key="4">
    <source>
        <dbReference type="ARBA" id="ARBA00022598"/>
    </source>
</evidence>
<dbReference type="GO" id="GO:0003910">
    <property type="term" value="F:DNA ligase (ATP) activity"/>
    <property type="evidence" value="ECO:0007669"/>
    <property type="project" value="InterPro"/>
</dbReference>
<feature type="compositionally biased region" description="Acidic residues" evidence="13">
    <location>
        <begin position="13"/>
        <end position="27"/>
    </location>
</feature>
<comment type="similarity">
    <text evidence="2">Belongs to the ATP-dependent DNA ligase family.</text>
</comment>
<evidence type="ECO:0000313" key="15">
    <source>
        <dbReference type="EMBL" id="QBK86092.1"/>
    </source>
</evidence>
<evidence type="ECO:0000256" key="13">
    <source>
        <dbReference type="SAM" id="MobiDB-lite"/>
    </source>
</evidence>
<dbReference type="Pfam" id="PF14743">
    <property type="entry name" value="DNA_ligase_OB_2"/>
    <property type="match status" value="1"/>
</dbReference>
<dbReference type="GO" id="GO:0006310">
    <property type="term" value="P:DNA recombination"/>
    <property type="evidence" value="ECO:0007669"/>
    <property type="project" value="InterPro"/>
</dbReference>
<keyword evidence="8" id="KW-0946">Virion</keyword>
<evidence type="ECO:0000256" key="10">
    <source>
        <dbReference type="ARBA" id="ARBA00023306"/>
    </source>
</evidence>
<keyword evidence="4 15" id="KW-0436">Ligase</keyword>
<dbReference type="InterPro" id="IPR050326">
    <property type="entry name" value="NAD_dep_DNA_ligaseB"/>
</dbReference>
<dbReference type="Gene3D" id="2.40.50.140">
    <property type="entry name" value="Nucleic acid-binding proteins"/>
    <property type="match status" value="1"/>
</dbReference>